<comment type="caution">
    <text evidence="2">The sequence shown here is derived from an EMBL/GenBank/DDBJ whole genome shotgun (WGS) entry which is preliminary data.</text>
</comment>
<reference evidence="2" key="1">
    <citation type="submission" date="2022-12" db="EMBL/GenBank/DDBJ databases">
        <title>Reclassification of two methanogenic archaea species isolated from the Kolyma lowland permafrost.</title>
        <authorList>
            <person name="Trubitsyn V.E."/>
            <person name="Rivkina E.M."/>
            <person name="Shcherbakova V.A."/>
        </authorList>
    </citation>
    <scope>NUCLEOTIDE SEQUENCE</scope>
    <source>
        <strain evidence="1">M2</strain>
        <strain evidence="2">MK4</strain>
    </source>
</reference>
<dbReference type="RefSeq" id="WP_052375723.1">
    <property type="nucleotide sequence ID" value="NZ_JAPVER010000018.1"/>
</dbReference>
<dbReference type="EMBL" id="JAPVES010000030">
    <property type="protein sequence ID" value="MCZ3372451.1"/>
    <property type="molecule type" value="Genomic_DNA"/>
</dbReference>
<dbReference type="EMBL" id="JAPVER010000018">
    <property type="protein sequence ID" value="MCZ3364697.1"/>
    <property type="molecule type" value="Genomic_DNA"/>
</dbReference>
<dbReference type="Proteomes" id="UP001068021">
    <property type="component" value="Unassembled WGS sequence"/>
</dbReference>
<proteinExistence type="predicted"/>
<evidence type="ECO:0000313" key="1">
    <source>
        <dbReference type="EMBL" id="MCZ3364697.1"/>
    </source>
</evidence>
<evidence type="ECO:0000313" key="3">
    <source>
        <dbReference type="Proteomes" id="UP001068021"/>
    </source>
</evidence>
<dbReference type="Proteomes" id="UP001074446">
    <property type="component" value="Unassembled WGS sequence"/>
</dbReference>
<organism evidence="2">
    <name type="scientific">Methanobacterium veterum</name>
    <dbReference type="NCBI Taxonomy" id="408577"/>
    <lineage>
        <taxon>Archaea</taxon>
        <taxon>Methanobacteriati</taxon>
        <taxon>Methanobacteriota</taxon>
        <taxon>Methanomada group</taxon>
        <taxon>Methanobacteria</taxon>
        <taxon>Methanobacteriales</taxon>
        <taxon>Methanobacteriaceae</taxon>
        <taxon>Methanobacterium</taxon>
    </lineage>
</organism>
<sequence>MAEVKKMSVRLNFFENEGFDFQLMRSMGLHYYCGASIGKCLSTAKRIRDGDVIIWVDEWNATAND</sequence>
<name>A0A9E5DN20_9EURY</name>
<dbReference type="Gene3D" id="1.20.1440.110">
    <property type="entry name" value="acylaminoacyl peptidase"/>
    <property type="match status" value="1"/>
</dbReference>
<dbReference type="AlphaFoldDB" id="A0A9E5DN20"/>
<evidence type="ECO:0000313" key="2">
    <source>
        <dbReference type="EMBL" id="MCZ3372451.1"/>
    </source>
</evidence>
<protein>
    <submittedName>
        <fullName evidence="2">Uncharacterized protein</fullName>
    </submittedName>
</protein>
<keyword evidence="3" id="KW-1185">Reference proteome</keyword>
<accession>A0A9E5DN20</accession>
<gene>
    <name evidence="2" type="ORF">O3H35_07385</name>
    <name evidence="1" type="ORF">O3H54_02270</name>
</gene>